<keyword evidence="1 2" id="KW-0808">Transferase</keyword>
<dbReference type="PANTHER" id="PTHR48207:SF3">
    <property type="entry name" value="SUCCINATE--HYDROXYMETHYLGLUTARATE COA-TRANSFERASE"/>
    <property type="match status" value="1"/>
</dbReference>
<evidence type="ECO:0000256" key="1">
    <source>
        <dbReference type="ARBA" id="ARBA00022679"/>
    </source>
</evidence>
<evidence type="ECO:0000313" key="2">
    <source>
        <dbReference type="EMBL" id="BET26947.1"/>
    </source>
</evidence>
<dbReference type="Gene3D" id="3.40.50.10540">
    <property type="entry name" value="Crotonobetainyl-coa:carnitine coa-transferase, domain 1"/>
    <property type="match status" value="1"/>
</dbReference>
<dbReference type="InterPro" id="IPR050483">
    <property type="entry name" value="CoA-transferase_III_domain"/>
</dbReference>
<dbReference type="InterPro" id="IPR003673">
    <property type="entry name" value="CoA-Trfase_fam_III"/>
</dbReference>
<dbReference type="InterPro" id="IPR044855">
    <property type="entry name" value="CoA-Trfase_III_dom3_sf"/>
</dbReference>
<dbReference type="Proteomes" id="UP001329151">
    <property type="component" value="Chromosome"/>
</dbReference>
<dbReference type="PANTHER" id="PTHR48207">
    <property type="entry name" value="SUCCINATE--HYDROXYMETHYLGLUTARATE COA-TRANSFERASE"/>
    <property type="match status" value="1"/>
</dbReference>
<dbReference type="InterPro" id="IPR023606">
    <property type="entry name" value="CoA-Trfase_III_dom_1_sf"/>
</dbReference>
<reference evidence="2 3" key="1">
    <citation type="submission" date="2023-10" db="EMBL/GenBank/DDBJ databases">
        <title>Complete Genome Sequence of Limnobacter thiooxidans CS-K2T, Isolated from freshwater lake sediments in Bavaria, Germany.</title>
        <authorList>
            <person name="Naruki M."/>
            <person name="Watanabe A."/>
            <person name="Warashina T."/>
            <person name="Morita T."/>
            <person name="Arakawa K."/>
        </authorList>
    </citation>
    <scope>NUCLEOTIDE SEQUENCE [LARGE SCALE GENOMIC DNA]</scope>
    <source>
        <strain evidence="2 3">CS-K2</strain>
    </source>
</reference>
<proteinExistence type="predicted"/>
<dbReference type="KEGG" id="lto:RGQ30_24480"/>
<dbReference type="Pfam" id="PF02515">
    <property type="entry name" value="CoA_transf_3"/>
    <property type="match status" value="1"/>
</dbReference>
<dbReference type="RefSeq" id="WP_130557925.1">
    <property type="nucleotide sequence ID" value="NZ_AP028947.1"/>
</dbReference>
<organism evidence="2 3">
    <name type="scientific">Limnobacter thiooxidans</name>
    <dbReference type="NCBI Taxonomy" id="131080"/>
    <lineage>
        <taxon>Bacteria</taxon>
        <taxon>Pseudomonadati</taxon>
        <taxon>Pseudomonadota</taxon>
        <taxon>Betaproteobacteria</taxon>
        <taxon>Burkholderiales</taxon>
        <taxon>Burkholderiaceae</taxon>
        <taxon>Limnobacter</taxon>
    </lineage>
</organism>
<dbReference type="EMBL" id="AP028947">
    <property type="protein sequence ID" value="BET26947.1"/>
    <property type="molecule type" value="Genomic_DNA"/>
</dbReference>
<sequence length="413" mass="44764">MTENTTNSTEASTPEVPANQGPLTGIRVLELGTLIAGPFASRMLGEFGAEVIKVETPGSGDPIRKWRVLHEGNSLWWAVQARNKKSLTLNLKAHAGLDVLRKLIQSTDILVENFRPGQLEKWGLSPAQLQELNPGLIVVRLSGYGQTGPYKDRPGFGAIAESIGGMRFLSGDTDRPPVRVGISIGDSLAGLHAVIGALMALQHRHKTGKGQVVDVALYESVFNMMESLLPEYDFAGVVRKRSGASLPGIVPSNTYTCGCGGFIVIGGNGDAIFKRLMLAIDRPDFAENPDMASNDGRVRHTELIDDTIAKWCKKRSIDEALQVLEQADVPVSKIYSIEDIVRDPQFAARGMIEEHPFGDDRTLKVPGVVPKLSDTPGQTRWLGPKLGEHNAQVLADLGYTAQDIQRMADDGVI</sequence>
<dbReference type="SUPFAM" id="SSF89796">
    <property type="entry name" value="CoA-transferase family III (CaiB/BaiF)"/>
    <property type="match status" value="1"/>
</dbReference>
<dbReference type="Gene3D" id="3.30.1540.10">
    <property type="entry name" value="formyl-coa transferase, domain 3"/>
    <property type="match status" value="1"/>
</dbReference>
<dbReference type="GO" id="GO:0008410">
    <property type="term" value="F:CoA-transferase activity"/>
    <property type="evidence" value="ECO:0007669"/>
    <property type="project" value="TreeGrafter"/>
</dbReference>
<gene>
    <name evidence="2" type="ORF">RGQ30_24480</name>
</gene>
<evidence type="ECO:0000313" key="3">
    <source>
        <dbReference type="Proteomes" id="UP001329151"/>
    </source>
</evidence>
<keyword evidence="3" id="KW-1185">Reference proteome</keyword>
<accession>A0AA86JLP6</accession>
<protein>
    <submittedName>
        <fullName evidence="2">CoA transferase</fullName>
    </submittedName>
</protein>
<name>A0AA86JLP6_9BURK</name>
<dbReference type="AlphaFoldDB" id="A0AA86JLP6"/>